<dbReference type="EMBL" id="GL377565">
    <property type="protein sequence ID" value="EFJ38427.1"/>
    <property type="molecule type" value="Genomic_DNA"/>
</dbReference>
<keyword evidence="4 7" id="KW-0863">Zinc-finger</keyword>
<dbReference type="Proteomes" id="UP000001514">
    <property type="component" value="Unassembled WGS sequence"/>
</dbReference>
<proteinExistence type="inferred from homology"/>
<comment type="catalytic activity">
    <reaction evidence="1">
        <text>S-ubiquitinyl-[E2 ubiquitin-conjugating enzyme]-L-cysteine + [acceptor protein]-L-lysine = [E2 ubiquitin-conjugating enzyme]-L-cysteine + N(6)-ubiquitinyl-[acceptor protein]-L-lysine.</text>
        <dbReference type="EC" id="2.3.2.27"/>
    </reaction>
</comment>
<dbReference type="GO" id="GO:0061630">
    <property type="term" value="F:ubiquitin protein ligase activity"/>
    <property type="evidence" value="ECO:0007669"/>
    <property type="project" value="UniProtKB-EC"/>
</dbReference>
<dbReference type="InParanoid" id="D8QQB2"/>
<evidence type="ECO:0000256" key="5">
    <source>
        <dbReference type="ARBA" id="ARBA00022833"/>
    </source>
</evidence>
<dbReference type="SUPFAM" id="SSF57850">
    <property type="entry name" value="RING/U-box"/>
    <property type="match status" value="1"/>
</dbReference>
<dbReference type="GO" id="GO:0008270">
    <property type="term" value="F:zinc ion binding"/>
    <property type="evidence" value="ECO:0007669"/>
    <property type="project" value="UniProtKB-KW"/>
</dbReference>
<keyword evidence="3" id="KW-0479">Metal-binding</keyword>
<reference evidence="9 10" key="1">
    <citation type="journal article" date="2011" name="Science">
        <title>The Selaginella genome identifies genetic changes associated with the evolution of vascular plants.</title>
        <authorList>
            <person name="Banks J.A."/>
            <person name="Nishiyama T."/>
            <person name="Hasebe M."/>
            <person name="Bowman J.L."/>
            <person name="Gribskov M."/>
            <person name="dePamphilis C."/>
            <person name="Albert V.A."/>
            <person name="Aono N."/>
            <person name="Aoyama T."/>
            <person name="Ambrose B.A."/>
            <person name="Ashton N.W."/>
            <person name="Axtell M.J."/>
            <person name="Barker E."/>
            <person name="Barker M.S."/>
            <person name="Bennetzen J.L."/>
            <person name="Bonawitz N.D."/>
            <person name="Chapple C."/>
            <person name="Cheng C."/>
            <person name="Correa L.G."/>
            <person name="Dacre M."/>
            <person name="DeBarry J."/>
            <person name="Dreyer I."/>
            <person name="Elias M."/>
            <person name="Engstrom E.M."/>
            <person name="Estelle M."/>
            <person name="Feng L."/>
            <person name="Finet C."/>
            <person name="Floyd S.K."/>
            <person name="Frommer W.B."/>
            <person name="Fujita T."/>
            <person name="Gramzow L."/>
            <person name="Gutensohn M."/>
            <person name="Harholt J."/>
            <person name="Hattori M."/>
            <person name="Heyl A."/>
            <person name="Hirai T."/>
            <person name="Hiwatashi Y."/>
            <person name="Ishikawa M."/>
            <person name="Iwata M."/>
            <person name="Karol K.G."/>
            <person name="Koehler B."/>
            <person name="Kolukisaoglu U."/>
            <person name="Kubo M."/>
            <person name="Kurata T."/>
            <person name="Lalonde S."/>
            <person name="Li K."/>
            <person name="Li Y."/>
            <person name="Litt A."/>
            <person name="Lyons E."/>
            <person name="Manning G."/>
            <person name="Maruyama T."/>
            <person name="Michael T.P."/>
            <person name="Mikami K."/>
            <person name="Miyazaki S."/>
            <person name="Morinaga S."/>
            <person name="Murata T."/>
            <person name="Mueller-Roeber B."/>
            <person name="Nelson D.R."/>
            <person name="Obara M."/>
            <person name="Oguri Y."/>
            <person name="Olmstead R.G."/>
            <person name="Onodera N."/>
            <person name="Petersen B.L."/>
            <person name="Pils B."/>
            <person name="Prigge M."/>
            <person name="Rensing S.A."/>
            <person name="Riano-Pachon D.M."/>
            <person name="Roberts A.W."/>
            <person name="Sato Y."/>
            <person name="Scheller H.V."/>
            <person name="Schulz B."/>
            <person name="Schulz C."/>
            <person name="Shakirov E.V."/>
            <person name="Shibagaki N."/>
            <person name="Shinohara N."/>
            <person name="Shippen D.E."/>
            <person name="Soerensen I."/>
            <person name="Sotooka R."/>
            <person name="Sugimoto N."/>
            <person name="Sugita M."/>
            <person name="Sumikawa N."/>
            <person name="Tanurdzic M."/>
            <person name="Theissen G."/>
            <person name="Ulvskov P."/>
            <person name="Wakazuki S."/>
            <person name="Weng J.K."/>
            <person name="Willats W.W."/>
            <person name="Wipf D."/>
            <person name="Wolf P.G."/>
            <person name="Yang L."/>
            <person name="Zimmer A.D."/>
            <person name="Zhu Q."/>
            <person name="Mitros T."/>
            <person name="Hellsten U."/>
            <person name="Loque D."/>
            <person name="Otillar R."/>
            <person name="Salamov A."/>
            <person name="Schmutz J."/>
            <person name="Shapiro H."/>
            <person name="Lindquist E."/>
            <person name="Lucas S."/>
            <person name="Rokhsar D."/>
            <person name="Grigoriev I.V."/>
        </authorList>
    </citation>
    <scope>NUCLEOTIDE SEQUENCE [LARGE SCALE GENOMIC DNA]</scope>
</reference>
<evidence type="ECO:0000256" key="4">
    <source>
        <dbReference type="ARBA" id="ARBA00022771"/>
    </source>
</evidence>
<comment type="similarity">
    <text evidence="6">Belongs to the RING-type zinc finger family. ATL subfamily.</text>
</comment>
<keyword evidence="10" id="KW-1185">Reference proteome</keyword>
<dbReference type="KEGG" id="smo:SELMODRAFT_74486"/>
<dbReference type="AlphaFoldDB" id="D8QQB2"/>
<evidence type="ECO:0000313" key="10">
    <source>
        <dbReference type="Proteomes" id="UP000001514"/>
    </source>
</evidence>
<evidence type="ECO:0000256" key="6">
    <source>
        <dbReference type="ARBA" id="ARBA00024209"/>
    </source>
</evidence>
<evidence type="ECO:0000256" key="3">
    <source>
        <dbReference type="ARBA" id="ARBA00022723"/>
    </source>
</evidence>
<dbReference type="InterPro" id="IPR013083">
    <property type="entry name" value="Znf_RING/FYVE/PHD"/>
</dbReference>
<dbReference type="SMART" id="SM00184">
    <property type="entry name" value="RING"/>
    <property type="match status" value="1"/>
</dbReference>
<dbReference type="PANTHER" id="PTHR14155:SF610">
    <property type="entry name" value="OS01G0755700 PROTEIN"/>
    <property type="match status" value="1"/>
</dbReference>
<gene>
    <name evidence="9" type="ORF">SELMODRAFT_74486</name>
</gene>
<dbReference type="PANTHER" id="PTHR14155">
    <property type="entry name" value="RING FINGER DOMAIN-CONTAINING"/>
    <property type="match status" value="1"/>
</dbReference>
<dbReference type="Gene3D" id="3.30.40.10">
    <property type="entry name" value="Zinc/RING finger domain, C3HC4 (zinc finger)"/>
    <property type="match status" value="1"/>
</dbReference>
<sequence length="76" mass="8995">MDLVVLPLELYSVRERGREECPICLGEFSDGQEVCVLPKCKHFYHRDCISMWLFKQHTCPLCRCSLQHEPTELKRL</sequence>
<dbReference type="PROSITE" id="PS50089">
    <property type="entry name" value="ZF_RING_2"/>
    <property type="match status" value="1"/>
</dbReference>
<protein>
    <recommendedName>
        <fullName evidence="2">RING-type E3 ubiquitin transferase</fullName>
        <ecNumber evidence="2">2.3.2.27</ecNumber>
    </recommendedName>
</protein>
<dbReference type="eggNOG" id="KOG0800">
    <property type="taxonomic scope" value="Eukaryota"/>
</dbReference>
<feature type="domain" description="RING-type" evidence="8">
    <location>
        <begin position="21"/>
        <end position="63"/>
    </location>
</feature>
<organism evidence="10">
    <name type="scientific">Selaginella moellendorffii</name>
    <name type="common">Spikemoss</name>
    <dbReference type="NCBI Taxonomy" id="88036"/>
    <lineage>
        <taxon>Eukaryota</taxon>
        <taxon>Viridiplantae</taxon>
        <taxon>Streptophyta</taxon>
        <taxon>Embryophyta</taxon>
        <taxon>Tracheophyta</taxon>
        <taxon>Lycopodiopsida</taxon>
        <taxon>Selaginellales</taxon>
        <taxon>Selaginellaceae</taxon>
        <taxon>Selaginella</taxon>
    </lineage>
</organism>
<dbReference type="InterPro" id="IPR053238">
    <property type="entry name" value="RING-H2_zinc_finger"/>
</dbReference>
<dbReference type="EC" id="2.3.2.27" evidence="2"/>
<evidence type="ECO:0000256" key="1">
    <source>
        <dbReference type="ARBA" id="ARBA00000900"/>
    </source>
</evidence>
<evidence type="ECO:0000256" key="7">
    <source>
        <dbReference type="PROSITE-ProRule" id="PRU00175"/>
    </source>
</evidence>
<dbReference type="InterPro" id="IPR001841">
    <property type="entry name" value="Znf_RING"/>
</dbReference>
<name>D8QQB2_SELML</name>
<dbReference type="HOGENOM" id="CLU_013137_21_1_1"/>
<evidence type="ECO:0000259" key="8">
    <source>
        <dbReference type="PROSITE" id="PS50089"/>
    </source>
</evidence>
<evidence type="ECO:0000256" key="2">
    <source>
        <dbReference type="ARBA" id="ARBA00012483"/>
    </source>
</evidence>
<accession>D8QQB2</accession>
<dbReference type="Pfam" id="PF13639">
    <property type="entry name" value="zf-RING_2"/>
    <property type="match status" value="1"/>
</dbReference>
<dbReference type="Gramene" id="EFJ38427">
    <property type="protein sequence ID" value="EFJ38427"/>
    <property type="gene ID" value="SELMODRAFT_74486"/>
</dbReference>
<evidence type="ECO:0000313" key="9">
    <source>
        <dbReference type="EMBL" id="EFJ38427.1"/>
    </source>
</evidence>
<keyword evidence="5" id="KW-0862">Zinc</keyword>